<comment type="caution">
    <text evidence="1">The sequence shown here is derived from an EMBL/GenBank/DDBJ whole genome shotgun (WGS) entry which is preliminary data.</text>
</comment>
<proteinExistence type="predicted"/>
<gene>
    <name evidence="1" type="ORF">LCGC14_2352740</name>
</gene>
<evidence type="ECO:0000313" key="1">
    <source>
        <dbReference type="EMBL" id="KKL45728.1"/>
    </source>
</evidence>
<protein>
    <submittedName>
        <fullName evidence="1">Uncharacterized protein</fullName>
    </submittedName>
</protein>
<organism evidence="1">
    <name type="scientific">marine sediment metagenome</name>
    <dbReference type="NCBI Taxonomy" id="412755"/>
    <lineage>
        <taxon>unclassified sequences</taxon>
        <taxon>metagenomes</taxon>
        <taxon>ecological metagenomes</taxon>
    </lineage>
</organism>
<dbReference type="EMBL" id="LAZR01034283">
    <property type="protein sequence ID" value="KKL45728.1"/>
    <property type="molecule type" value="Genomic_DNA"/>
</dbReference>
<feature type="non-terminal residue" evidence="1">
    <location>
        <position position="1"/>
    </location>
</feature>
<dbReference type="AlphaFoldDB" id="A0A0F9C8Q0"/>
<reference evidence="1" key="1">
    <citation type="journal article" date="2015" name="Nature">
        <title>Complex archaea that bridge the gap between prokaryotes and eukaryotes.</title>
        <authorList>
            <person name="Spang A."/>
            <person name="Saw J.H."/>
            <person name="Jorgensen S.L."/>
            <person name="Zaremba-Niedzwiedzka K."/>
            <person name="Martijn J."/>
            <person name="Lind A.E."/>
            <person name="van Eijk R."/>
            <person name="Schleper C."/>
            <person name="Guy L."/>
            <person name="Ettema T.J."/>
        </authorList>
    </citation>
    <scope>NUCLEOTIDE SEQUENCE</scope>
</reference>
<name>A0A0F9C8Q0_9ZZZZ</name>
<accession>A0A0F9C8Q0</accession>
<sequence length="34" mass="3694">NNSNIIVTPHIAGLTYDSERKALDIVLDSIGKIL</sequence>